<dbReference type="AlphaFoldDB" id="A0A932MLV9"/>
<dbReference type="SUPFAM" id="SSF52402">
    <property type="entry name" value="Adenine nucleotide alpha hydrolases-like"/>
    <property type="match status" value="1"/>
</dbReference>
<organism evidence="1 2">
    <name type="scientific">Tectimicrobiota bacterium</name>
    <dbReference type="NCBI Taxonomy" id="2528274"/>
    <lineage>
        <taxon>Bacteria</taxon>
        <taxon>Pseudomonadati</taxon>
        <taxon>Nitrospinota/Tectimicrobiota group</taxon>
        <taxon>Candidatus Tectimicrobiota</taxon>
    </lineage>
</organism>
<dbReference type="InterPro" id="IPR020022">
    <property type="entry name" value="N-acetyl_sugar_amidoTrfase"/>
</dbReference>
<name>A0A932MLV9_UNCTE</name>
<reference evidence="1" key="1">
    <citation type="submission" date="2020-07" db="EMBL/GenBank/DDBJ databases">
        <title>Huge and variable diversity of episymbiotic CPR bacteria and DPANN archaea in groundwater ecosystems.</title>
        <authorList>
            <person name="He C.Y."/>
            <person name="Keren R."/>
            <person name="Whittaker M."/>
            <person name="Farag I.F."/>
            <person name="Doudna J."/>
            <person name="Cate J.H.D."/>
            <person name="Banfield J.F."/>
        </authorList>
    </citation>
    <scope>NUCLEOTIDE SEQUENCE</scope>
    <source>
        <strain evidence="1">NC_groundwater_763_Ag_S-0.2um_68_21</strain>
    </source>
</reference>
<proteinExistence type="predicted"/>
<evidence type="ECO:0000313" key="2">
    <source>
        <dbReference type="Proteomes" id="UP000782312"/>
    </source>
</evidence>
<accession>A0A932MLV9</accession>
<comment type="caution">
    <text evidence="1">The sequence shown here is derived from an EMBL/GenBank/DDBJ whole genome shotgun (WGS) entry which is preliminary data.</text>
</comment>
<protein>
    <submittedName>
        <fullName evidence="1">N-acetyl sugar amidotransferase</fullName>
    </submittedName>
</protein>
<dbReference type="EMBL" id="JACPUR010000001">
    <property type="protein sequence ID" value="MBI3126013.1"/>
    <property type="molecule type" value="Genomic_DNA"/>
</dbReference>
<sequence length="371" mass="42309">MQFCKRCLVPTTRPGITFDAEGICFPCRVAERHEAIDWDARRKELEKIAEWGRANSRCDYDCLIGVSGGKDSTRQALFARDDLGLRPLLVCCTYPPEQQSDLGAYNLNNLISLGFDTMVVGPSPEKWKRLMRKAFFKYGNWAKPTEMALYAIPPRIAIAYGIPLIFLGENNALASGDLGGSHTGDANRIKYNNTLSGGDPSEFLGDGIAENDIYWHTFPSDEEMARANIRIVYMGYYIMDFDPFVNTEIAKAHGLRARDVKEEDIGALNLNEDLDEDLVHVNQMLKFMKLGFARATDDACQMIRRGLLTREEGADLVRRYDGRCADRYVRMFCDYLGITVEEFWRHAEKFRNPDIWEKNGTGEWRLKHPVE</sequence>
<dbReference type="Proteomes" id="UP000782312">
    <property type="component" value="Unassembled WGS sequence"/>
</dbReference>
<evidence type="ECO:0000313" key="1">
    <source>
        <dbReference type="EMBL" id="MBI3126013.1"/>
    </source>
</evidence>
<gene>
    <name evidence="1" type="ORF">HYZ11_00225</name>
</gene>
<dbReference type="NCBIfam" id="TIGR03573">
    <property type="entry name" value="WbuX"/>
    <property type="match status" value="1"/>
</dbReference>